<reference evidence="5" key="1">
    <citation type="journal article" date="2019" name="Int. J. Syst. Evol. Microbiol.">
        <title>The Global Catalogue of Microorganisms (GCM) 10K type strain sequencing project: providing services to taxonomists for standard genome sequencing and annotation.</title>
        <authorList>
            <consortium name="The Broad Institute Genomics Platform"/>
            <consortium name="The Broad Institute Genome Sequencing Center for Infectious Disease"/>
            <person name="Wu L."/>
            <person name="Ma J."/>
        </authorList>
    </citation>
    <scope>NUCLEOTIDE SEQUENCE [LARGE SCALE GENOMIC DNA]</scope>
    <source>
        <strain evidence="5">CGMCC 1.8985</strain>
    </source>
</reference>
<dbReference type="Gene3D" id="3.40.50.360">
    <property type="match status" value="1"/>
</dbReference>
<gene>
    <name evidence="4" type="ORF">GCM10011394_10440</name>
</gene>
<evidence type="ECO:0000259" key="3">
    <source>
        <dbReference type="Pfam" id="PF03358"/>
    </source>
</evidence>
<sequence length="207" mass="23257">MGRFHYRQGKVMSERILVFYGSYRSDRMGIRLAHYCVRTLQARGVDAELIDAKAVDLPMLDRMYKEYPKGQAPEAMEALAGKIRGADGFVFVTGEYNWGMQPGLKNLTDHFLEEWFWRPAGVLSYSAGRLGGARANVAWHGTLSEMGMVVISSTVEVGPIAKTLDDQGQPVDAAGESLERSFARFADDLAWWTEAARLQRERRATPY</sequence>
<evidence type="ECO:0000256" key="2">
    <source>
        <dbReference type="ARBA" id="ARBA00022643"/>
    </source>
</evidence>
<dbReference type="InterPro" id="IPR005025">
    <property type="entry name" value="FMN_Rdtase-like_dom"/>
</dbReference>
<dbReference type="Proteomes" id="UP000599009">
    <property type="component" value="Unassembled WGS sequence"/>
</dbReference>
<dbReference type="InterPro" id="IPR029039">
    <property type="entry name" value="Flavoprotein-like_sf"/>
</dbReference>
<accession>A0ABQ2EAR9</accession>
<keyword evidence="2" id="KW-0288">FMN</keyword>
<dbReference type="SUPFAM" id="SSF52218">
    <property type="entry name" value="Flavoproteins"/>
    <property type="match status" value="1"/>
</dbReference>
<name>A0ABQ2EAR9_9GAMM</name>
<evidence type="ECO:0000313" key="5">
    <source>
        <dbReference type="Proteomes" id="UP000599009"/>
    </source>
</evidence>
<dbReference type="InterPro" id="IPR050712">
    <property type="entry name" value="NAD(P)H-dep_reductase"/>
</dbReference>
<comment type="cofactor">
    <cofactor evidence="1">
        <name>FMN</name>
        <dbReference type="ChEBI" id="CHEBI:58210"/>
    </cofactor>
</comment>
<keyword evidence="5" id="KW-1185">Reference proteome</keyword>
<evidence type="ECO:0000313" key="4">
    <source>
        <dbReference type="EMBL" id="GGK03269.1"/>
    </source>
</evidence>
<keyword evidence="2" id="KW-0285">Flavoprotein</keyword>
<dbReference type="PANTHER" id="PTHR30543:SF21">
    <property type="entry name" value="NAD(P)H-DEPENDENT FMN REDUCTASE LOT6"/>
    <property type="match status" value="1"/>
</dbReference>
<feature type="domain" description="NADPH-dependent FMN reductase-like" evidence="3">
    <location>
        <begin position="15"/>
        <end position="156"/>
    </location>
</feature>
<dbReference type="PANTHER" id="PTHR30543">
    <property type="entry name" value="CHROMATE REDUCTASE"/>
    <property type="match status" value="1"/>
</dbReference>
<evidence type="ECO:0000256" key="1">
    <source>
        <dbReference type="ARBA" id="ARBA00001917"/>
    </source>
</evidence>
<comment type="caution">
    <text evidence="4">The sequence shown here is derived from an EMBL/GenBank/DDBJ whole genome shotgun (WGS) entry which is preliminary data.</text>
</comment>
<organism evidence="4 5">
    <name type="scientific">Luteimonas terricola</name>
    <dbReference type="NCBI Taxonomy" id="645597"/>
    <lineage>
        <taxon>Bacteria</taxon>
        <taxon>Pseudomonadati</taxon>
        <taxon>Pseudomonadota</taxon>
        <taxon>Gammaproteobacteria</taxon>
        <taxon>Lysobacterales</taxon>
        <taxon>Lysobacteraceae</taxon>
        <taxon>Luteimonas</taxon>
    </lineage>
</organism>
<dbReference type="EMBL" id="BMME01000001">
    <property type="protein sequence ID" value="GGK03269.1"/>
    <property type="molecule type" value="Genomic_DNA"/>
</dbReference>
<proteinExistence type="predicted"/>
<dbReference type="Pfam" id="PF03358">
    <property type="entry name" value="FMN_red"/>
    <property type="match status" value="1"/>
</dbReference>
<protein>
    <submittedName>
        <fullName evidence="4">FMN reductase</fullName>
    </submittedName>
</protein>